<dbReference type="Gene3D" id="3.40.50.300">
    <property type="entry name" value="P-loop containing nucleotide triphosphate hydrolases"/>
    <property type="match status" value="1"/>
</dbReference>
<dbReference type="AlphaFoldDB" id="A0A9N8ZF15"/>
<accession>A0A9N8ZF15</accession>
<reference evidence="2" key="1">
    <citation type="submission" date="2021-06" db="EMBL/GenBank/DDBJ databases">
        <authorList>
            <person name="Kallberg Y."/>
            <person name="Tangrot J."/>
            <person name="Rosling A."/>
        </authorList>
    </citation>
    <scope>NUCLEOTIDE SEQUENCE</scope>
    <source>
        <strain evidence="2">BR232B</strain>
    </source>
</reference>
<organism evidence="2 3">
    <name type="scientific">Paraglomus brasilianum</name>
    <dbReference type="NCBI Taxonomy" id="144538"/>
    <lineage>
        <taxon>Eukaryota</taxon>
        <taxon>Fungi</taxon>
        <taxon>Fungi incertae sedis</taxon>
        <taxon>Mucoromycota</taxon>
        <taxon>Glomeromycotina</taxon>
        <taxon>Glomeromycetes</taxon>
        <taxon>Paraglomerales</taxon>
        <taxon>Paraglomeraceae</taxon>
        <taxon>Paraglomus</taxon>
    </lineage>
</organism>
<evidence type="ECO:0000313" key="3">
    <source>
        <dbReference type="Proteomes" id="UP000789739"/>
    </source>
</evidence>
<sequence length="320" mass="36243">MDVHSSSTTTMQSEPKQIPITVFTGFLGAGKTTIILSLIPHLPKDYKLCLLKNEFGDIAVDSELARESNVSVQEMLNGCLCCVLVGQMKNALTELKEKYNPDRIIIETRQVFQRYPNCLRNESPIAWQIREMNSMGFVLDSIATVIDCVNFSGYEDTSYTAKMQAQYTDVILLNKWEMVNEYQLDVVIDHINELNTDTPKIKCCKDSGVSPDIIFGIDTTLFSLSSKSISIDTDLSHHRNEVDLIQIVIPSNITSYDIHSKDTFENFLASLPKDEINEKQRGEGIILKLIFMGELRTHLDKVKKALDVNDQCVKVHYAHR</sequence>
<comment type="caution">
    <text evidence="2">The sequence shown here is derived from an EMBL/GenBank/DDBJ whole genome shotgun (WGS) entry which is preliminary data.</text>
</comment>
<dbReference type="InterPro" id="IPR027417">
    <property type="entry name" value="P-loop_NTPase"/>
</dbReference>
<proteinExistence type="predicted"/>
<feature type="domain" description="CobW/HypB/UreG nucleotide-binding" evidence="1">
    <location>
        <begin position="19"/>
        <end position="199"/>
    </location>
</feature>
<dbReference type="EMBL" id="CAJVPI010000176">
    <property type="protein sequence ID" value="CAG8495210.1"/>
    <property type="molecule type" value="Genomic_DNA"/>
</dbReference>
<evidence type="ECO:0000259" key="1">
    <source>
        <dbReference type="Pfam" id="PF02492"/>
    </source>
</evidence>
<dbReference type="Pfam" id="PF02492">
    <property type="entry name" value="cobW"/>
    <property type="match status" value="1"/>
</dbReference>
<dbReference type="Proteomes" id="UP000789739">
    <property type="component" value="Unassembled WGS sequence"/>
</dbReference>
<evidence type="ECO:0000313" key="2">
    <source>
        <dbReference type="EMBL" id="CAG8495210.1"/>
    </source>
</evidence>
<dbReference type="InterPro" id="IPR051316">
    <property type="entry name" value="Zinc-reg_GTPase_activator"/>
</dbReference>
<dbReference type="OrthoDB" id="272672at2759"/>
<name>A0A9N8ZF15_9GLOM</name>
<keyword evidence="3" id="KW-1185">Reference proteome</keyword>
<dbReference type="InterPro" id="IPR003495">
    <property type="entry name" value="CobW/HypB/UreG_nucleotide-bd"/>
</dbReference>
<gene>
    <name evidence="2" type="ORF">PBRASI_LOCUS2316</name>
</gene>
<dbReference type="GO" id="GO:0005737">
    <property type="term" value="C:cytoplasm"/>
    <property type="evidence" value="ECO:0007669"/>
    <property type="project" value="TreeGrafter"/>
</dbReference>
<dbReference type="PANTHER" id="PTHR13748:SF62">
    <property type="entry name" value="COBW DOMAIN-CONTAINING PROTEIN"/>
    <property type="match status" value="1"/>
</dbReference>
<dbReference type="SUPFAM" id="SSF52540">
    <property type="entry name" value="P-loop containing nucleoside triphosphate hydrolases"/>
    <property type="match status" value="1"/>
</dbReference>
<dbReference type="PANTHER" id="PTHR13748">
    <property type="entry name" value="COBW-RELATED"/>
    <property type="match status" value="1"/>
</dbReference>
<dbReference type="CDD" id="cd03112">
    <property type="entry name" value="CobW-like"/>
    <property type="match status" value="1"/>
</dbReference>
<protein>
    <submittedName>
        <fullName evidence="2">1951_t:CDS:1</fullName>
    </submittedName>
</protein>